<dbReference type="Pfam" id="PF02634">
    <property type="entry name" value="FdhD-NarQ"/>
    <property type="match status" value="1"/>
</dbReference>
<dbReference type="PANTHER" id="PTHR30592:SF1">
    <property type="entry name" value="SULFUR CARRIER PROTEIN FDHD"/>
    <property type="match status" value="1"/>
</dbReference>
<dbReference type="InterPro" id="IPR016193">
    <property type="entry name" value="Cytidine_deaminase-like"/>
</dbReference>
<dbReference type="HAMAP" id="MF_00187">
    <property type="entry name" value="FdhD"/>
    <property type="match status" value="1"/>
</dbReference>
<dbReference type="SUPFAM" id="SSF53927">
    <property type="entry name" value="Cytidine deaminase-like"/>
    <property type="match status" value="1"/>
</dbReference>
<protein>
    <recommendedName>
        <fullName evidence="3">Sulfur carrier protein FdhD</fullName>
    </recommendedName>
</protein>
<name>A0A292YMG2_9BACL</name>
<evidence type="ECO:0000256" key="3">
    <source>
        <dbReference type="HAMAP-Rule" id="MF_00187"/>
    </source>
</evidence>
<organism evidence="4 5">
    <name type="scientific">Effusibacillus lacus</name>
    <dbReference type="NCBI Taxonomy" id="1348429"/>
    <lineage>
        <taxon>Bacteria</taxon>
        <taxon>Bacillati</taxon>
        <taxon>Bacillota</taxon>
        <taxon>Bacilli</taxon>
        <taxon>Bacillales</taxon>
        <taxon>Alicyclobacillaceae</taxon>
        <taxon>Effusibacillus</taxon>
    </lineage>
</organism>
<keyword evidence="5" id="KW-1185">Reference proteome</keyword>
<evidence type="ECO:0000256" key="2">
    <source>
        <dbReference type="ARBA" id="ARBA00023150"/>
    </source>
</evidence>
<dbReference type="PIRSF" id="PIRSF015626">
    <property type="entry name" value="FdhD"/>
    <property type="match status" value="1"/>
</dbReference>
<evidence type="ECO:0000256" key="1">
    <source>
        <dbReference type="ARBA" id="ARBA00022490"/>
    </source>
</evidence>
<keyword evidence="2 3" id="KW-0501">Molybdenum cofactor biosynthesis</keyword>
<comment type="similarity">
    <text evidence="3">Belongs to the FdhD family.</text>
</comment>
<evidence type="ECO:0000313" key="4">
    <source>
        <dbReference type="EMBL" id="GAX89953.1"/>
    </source>
</evidence>
<dbReference type="GO" id="GO:0005737">
    <property type="term" value="C:cytoplasm"/>
    <property type="evidence" value="ECO:0007669"/>
    <property type="project" value="UniProtKB-SubCell"/>
</dbReference>
<accession>A0A292YMG2</accession>
<dbReference type="Gene3D" id="3.10.20.10">
    <property type="match status" value="1"/>
</dbReference>
<dbReference type="RefSeq" id="WP_165912676.1">
    <property type="nucleotide sequence ID" value="NZ_BDUF01000043.1"/>
</dbReference>
<dbReference type="Proteomes" id="UP000217785">
    <property type="component" value="Unassembled WGS sequence"/>
</dbReference>
<dbReference type="GO" id="GO:0016783">
    <property type="term" value="F:sulfurtransferase activity"/>
    <property type="evidence" value="ECO:0007669"/>
    <property type="project" value="InterPro"/>
</dbReference>
<feature type="active site" description="Cysteine persulfide intermediate" evidence="3">
    <location>
        <position position="89"/>
    </location>
</feature>
<comment type="caution">
    <text evidence="3">Lacks conserved residue(s) required for the propagation of feature annotation.</text>
</comment>
<dbReference type="Gene3D" id="3.40.140.10">
    <property type="entry name" value="Cytidine Deaminase, domain 2"/>
    <property type="match status" value="1"/>
</dbReference>
<dbReference type="AlphaFoldDB" id="A0A292YMG2"/>
<comment type="function">
    <text evidence="3">Required for formate dehydrogenase (FDH) activity. Acts as a sulfur carrier protein that transfers sulfur from IscS to the molybdenum cofactor prior to its insertion into FDH.</text>
</comment>
<sequence length="253" mass="27462">MGLGKKGTPVEFPVTLHVNDEELLTIQLTPVHLEDWTVGFLFGEGMITRPDEVKKIVIDESQGLIWAEIEGGVKRQSAEERKRFLTSGCGKGVTFSSVRDAFSLKPVSPGIVVTQEFLVNSMRHMYKEAALYQETGGMHAAMVASTLGPLIVREDIGRHNAVDKALGVALKMGLDPTGLAVMTTGRISYEMVAKVARFGASMVVSRTAATDQAVRLASRLGIEVIGYVRGQMIQIFTEGSRVICPSSETQVHV</sequence>
<dbReference type="NCBIfam" id="TIGR00129">
    <property type="entry name" value="fdhD_narQ"/>
    <property type="match status" value="1"/>
</dbReference>
<reference evidence="5" key="1">
    <citation type="submission" date="2017-07" db="EMBL/GenBank/DDBJ databases">
        <title>Draft genome sequence of Effusibacillus lacus strain skLN1.</title>
        <authorList>
            <person name="Watanabe M."/>
            <person name="Kojima H."/>
            <person name="Fukui M."/>
        </authorList>
    </citation>
    <scope>NUCLEOTIDE SEQUENCE [LARGE SCALE GENOMIC DNA]</scope>
    <source>
        <strain evidence="5">skLN1</strain>
    </source>
</reference>
<dbReference type="GO" id="GO:0097163">
    <property type="term" value="F:sulfur carrier activity"/>
    <property type="evidence" value="ECO:0007669"/>
    <property type="project" value="UniProtKB-UniRule"/>
</dbReference>
<proteinExistence type="inferred from homology"/>
<dbReference type="InterPro" id="IPR003786">
    <property type="entry name" value="FdhD"/>
</dbReference>
<comment type="subcellular location">
    <subcellularLocation>
        <location evidence="3">Cytoplasm</location>
    </subcellularLocation>
</comment>
<keyword evidence="1 3" id="KW-0963">Cytoplasm</keyword>
<comment type="caution">
    <text evidence="4">The sequence shown here is derived from an EMBL/GenBank/DDBJ whole genome shotgun (WGS) entry which is preliminary data.</text>
</comment>
<dbReference type="EMBL" id="BDUF01000043">
    <property type="protein sequence ID" value="GAX89953.1"/>
    <property type="molecule type" value="Genomic_DNA"/>
</dbReference>
<dbReference type="GO" id="GO:0006777">
    <property type="term" value="P:Mo-molybdopterin cofactor biosynthetic process"/>
    <property type="evidence" value="ECO:0007669"/>
    <property type="project" value="UniProtKB-UniRule"/>
</dbReference>
<dbReference type="PANTHER" id="PTHR30592">
    <property type="entry name" value="FORMATE DEHYDROGENASE"/>
    <property type="match status" value="1"/>
</dbReference>
<gene>
    <name evidence="3" type="primary">fdhD</name>
    <name evidence="4" type="ORF">EFBL_1579</name>
</gene>
<evidence type="ECO:0000313" key="5">
    <source>
        <dbReference type="Proteomes" id="UP000217785"/>
    </source>
</evidence>